<dbReference type="Proteomes" id="UP000234271">
    <property type="component" value="Chromosome"/>
</dbReference>
<dbReference type="CDD" id="cd07185">
    <property type="entry name" value="OmpA_C-like"/>
    <property type="match status" value="1"/>
</dbReference>
<dbReference type="InterPro" id="IPR006665">
    <property type="entry name" value="OmpA-like"/>
</dbReference>
<sequence length="181" mass="20647">MCKRWCVVLWMCLSLNAFALQAADEDYPPPPTGITWGWQNNVTFPLNSAKLQKVALPVLDNLVYTLRQYPSVNLLITGRADNTGEENYNSQLSRKRATVVEQYLIKQGVNPSQLSKQEIGEQRPVASDACAEDRQRNRRVDLAFFPQGYLPDYVKPFQGDTKPQAGECEEVKEMERFIHSH</sequence>
<dbReference type="RefSeq" id="WP_062155115.1">
    <property type="nucleotide sequence ID" value="NZ_CP012373.2"/>
</dbReference>
<evidence type="ECO:0000259" key="6">
    <source>
        <dbReference type="PROSITE" id="PS51123"/>
    </source>
</evidence>
<evidence type="ECO:0000256" key="5">
    <source>
        <dbReference type="SAM" id="SignalP"/>
    </source>
</evidence>
<dbReference type="EMBL" id="CP018889">
    <property type="protein sequence ID" value="AUI68386.1"/>
    <property type="molecule type" value="Genomic_DNA"/>
</dbReference>
<evidence type="ECO:0000313" key="7">
    <source>
        <dbReference type="EMBL" id="AUI68386.1"/>
    </source>
</evidence>
<evidence type="ECO:0000256" key="4">
    <source>
        <dbReference type="PROSITE-ProRule" id="PRU00473"/>
    </source>
</evidence>
<dbReference type="InterPro" id="IPR036737">
    <property type="entry name" value="OmpA-like_sf"/>
</dbReference>
<dbReference type="PROSITE" id="PS51123">
    <property type="entry name" value="OMPA_2"/>
    <property type="match status" value="1"/>
</dbReference>
<dbReference type="InterPro" id="IPR006664">
    <property type="entry name" value="OMP_bac"/>
</dbReference>
<keyword evidence="2 4" id="KW-0472">Membrane</keyword>
<protein>
    <submittedName>
        <fullName evidence="7">OmpA family protein</fullName>
    </submittedName>
</protein>
<gene>
    <name evidence="7" type="ORF">BLE401_06520</name>
</gene>
<keyword evidence="8" id="KW-1185">Reference proteome</keyword>
<organism evidence="7 8">
    <name type="scientific">Beggiatoa leptomitoformis</name>
    <dbReference type="NCBI Taxonomy" id="288004"/>
    <lineage>
        <taxon>Bacteria</taxon>
        <taxon>Pseudomonadati</taxon>
        <taxon>Pseudomonadota</taxon>
        <taxon>Gammaproteobacteria</taxon>
        <taxon>Thiotrichales</taxon>
        <taxon>Thiotrichaceae</taxon>
        <taxon>Beggiatoa</taxon>
    </lineage>
</organism>
<proteinExistence type="predicted"/>
<feature type="chain" id="PRO_5014847975" evidence="5">
    <location>
        <begin position="23"/>
        <end position="181"/>
    </location>
</feature>
<dbReference type="PRINTS" id="PR01021">
    <property type="entry name" value="OMPADOMAIN"/>
</dbReference>
<dbReference type="GO" id="GO:0009279">
    <property type="term" value="C:cell outer membrane"/>
    <property type="evidence" value="ECO:0007669"/>
    <property type="project" value="UniProtKB-SubCell"/>
</dbReference>
<comment type="subcellular location">
    <subcellularLocation>
        <location evidence="1">Cell outer membrane</location>
    </subcellularLocation>
</comment>
<dbReference type="AlphaFoldDB" id="A0A2N9YD72"/>
<evidence type="ECO:0000256" key="2">
    <source>
        <dbReference type="ARBA" id="ARBA00023136"/>
    </source>
</evidence>
<dbReference type="Pfam" id="PF00691">
    <property type="entry name" value="OmpA"/>
    <property type="match status" value="1"/>
</dbReference>
<keyword evidence="3" id="KW-0998">Cell outer membrane</keyword>
<dbReference type="InterPro" id="IPR050330">
    <property type="entry name" value="Bact_OuterMem_StrucFunc"/>
</dbReference>
<dbReference type="OrthoDB" id="5623772at2"/>
<accession>A0A2N9YD72</accession>
<evidence type="ECO:0000256" key="1">
    <source>
        <dbReference type="ARBA" id="ARBA00004442"/>
    </source>
</evidence>
<feature type="domain" description="OmpA-like" evidence="6">
    <location>
        <begin position="36"/>
        <end position="148"/>
    </location>
</feature>
<dbReference type="Gene3D" id="3.30.1330.60">
    <property type="entry name" value="OmpA-like domain"/>
    <property type="match status" value="1"/>
</dbReference>
<reference evidence="8" key="1">
    <citation type="submission" date="2016-12" db="EMBL/GenBank/DDBJ databases">
        <title>Complete Genome Sequence of Beggiatoa leptomitiformis D-401.</title>
        <authorList>
            <person name="Fomenkov A."/>
            <person name="Vincze T."/>
            <person name="Grabovich M."/>
            <person name="Anton B.P."/>
            <person name="Dubinina G."/>
            <person name="Orlova M."/>
            <person name="Belousova E."/>
            <person name="Roberts R.J."/>
        </authorList>
    </citation>
    <scope>NUCLEOTIDE SEQUENCE [LARGE SCALE GENOMIC DNA]</scope>
    <source>
        <strain evidence="8">D-401</strain>
    </source>
</reference>
<name>A0A2N9YD72_9GAMM</name>
<evidence type="ECO:0000313" key="8">
    <source>
        <dbReference type="Proteomes" id="UP000234271"/>
    </source>
</evidence>
<feature type="signal peptide" evidence="5">
    <location>
        <begin position="1"/>
        <end position="22"/>
    </location>
</feature>
<dbReference type="SUPFAM" id="SSF103088">
    <property type="entry name" value="OmpA-like"/>
    <property type="match status" value="1"/>
</dbReference>
<keyword evidence="5" id="KW-0732">Signal</keyword>
<dbReference type="PANTHER" id="PTHR30329:SF21">
    <property type="entry name" value="LIPOPROTEIN YIAD-RELATED"/>
    <property type="match status" value="1"/>
</dbReference>
<evidence type="ECO:0000256" key="3">
    <source>
        <dbReference type="ARBA" id="ARBA00023237"/>
    </source>
</evidence>
<dbReference type="PANTHER" id="PTHR30329">
    <property type="entry name" value="STATOR ELEMENT OF FLAGELLAR MOTOR COMPLEX"/>
    <property type="match status" value="1"/>
</dbReference>